<feature type="domain" description="Ysc84 actin-binding" evidence="2">
    <location>
        <begin position="114"/>
        <end position="229"/>
    </location>
</feature>
<accession>A0A1W1I886</accession>
<keyword evidence="1" id="KW-0732">Signal</keyword>
<dbReference type="GO" id="GO:0035091">
    <property type="term" value="F:phosphatidylinositol binding"/>
    <property type="evidence" value="ECO:0007669"/>
    <property type="project" value="TreeGrafter"/>
</dbReference>
<dbReference type="CDD" id="cd11524">
    <property type="entry name" value="SYLF"/>
    <property type="match status" value="1"/>
</dbReference>
<evidence type="ECO:0000313" key="3">
    <source>
        <dbReference type="EMBL" id="SLM49013.1"/>
    </source>
</evidence>
<evidence type="ECO:0000313" key="4">
    <source>
        <dbReference type="Proteomes" id="UP000192042"/>
    </source>
</evidence>
<evidence type="ECO:0000259" key="2">
    <source>
        <dbReference type="Pfam" id="PF04366"/>
    </source>
</evidence>
<dbReference type="KEGG" id="nja:NSJP_2846"/>
<gene>
    <name evidence="3" type="ORF">NSJP_2846</name>
</gene>
<dbReference type="InterPro" id="IPR007461">
    <property type="entry name" value="Ysc84_actin-binding"/>
</dbReference>
<dbReference type="EMBL" id="LT828648">
    <property type="protein sequence ID" value="SLM49013.1"/>
    <property type="molecule type" value="Genomic_DNA"/>
</dbReference>
<dbReference type="PANTHER" id="PTHR15629">
    <property type="entry name" value="SH3YL1 PROTEIN"/>
    <property type="match status" value="1"/>
</dbReference>
<dbReference type="RefSeq" id="WP_080887316.1">
    <property type="nucleotide sequence ID" value="NZ_LT828648.1"/>
</dbReference>
<dbReference type="PANTHER" id="PTHR15629:SF2">
    <property type="entry name" value="SH3 DOMAIN-CONTAINING YSC84-LIKE PROTEIN 1"/>
    <property type="match status" value="1"/>
</dbReference>
<dbReference type="InterPro" id="IPR051702">
    <property type="entry name" value="SH3_domain_YSC84-like"/>
</dbReference>
<dbReference type="STRING" id="1325564.NSJP_2846"/>
<sequence>MMKCVSLPVAAAMMLLFGIILQAGNASFASADETTEQQQLIDQAISTFERFLAEPGLAAGYRLKPDSMKAVFIVPKLWRGAVVVGGSGGRGVLVARDLLKGGWSPPAFYTMSSTSFGPQIGVDSSELILIVQSFAALERFSGKGTKRLGVDGGFTVGAFGEGGTTALDLISFAWSKGVFVGFSLQGFAITASAKDNQTYYGAPVNPEEILANKTVTNPGADRLRAALARLIP</sequence>
<evidence type="ECO:0000256" key="1">
    <source>
        <dbReference type="SAM" id="SignalP"/>
    </source>
</evidence>
<name>A0A1W1I886_9BACT</name>
<feature type="chain" id="PRO_5013297648" description="Ysc84 actin-binding domain-containing protein" evidence="1">
    <location>
        <begin position="32"/>
        <end position="232"/>
    </location>
</feature>
<proteinExistence type="predicted"/>
<keyword evidence="4" id="KW-1185">Reference proteome</keyword>
<feature type="signal peptide" evidence="1">
    <location>
        <begin position="1"/>
        <end position="31"/>
    </location>
</feature>
<reference evidence="3 4" key="1">
    <citation type="submission" date="2017-03" db="EMBL/GenBank/DDBJ databases">
        <authorList>
            <person name="Afonso C.L."/>
            <person name="Miller P.J."/>
            <person name="Scott M.A."/>
            <person name="Spackman E."/>
            <person name="Goraichik I."/>
            <person name="Dimitrov K.M."/>
            <person name="Suarez D.L."/>
            <person name="Swayne D.E."/>
        </authorList>
    </citation>
    <scope>NUCLEOTIDE SEQUENCE [LARGE SCALE GENOMIC DNA]</scope>
    <source>
        <strain evidence="3">Genome sequencing of Nitrospira japonica strain NJ11</strain>
    </source>
</reference>
<dbReference type="AlphaFoldDB" id="A0A1W1I886"/>
<organism evidence="3 4">
    <name type="scientific">Nitrospira japonica</name>
    <dbReference type="NCBI Taxonomy" id="1325564"/>
    <lineage>
        <taxon>Bacteria</taxon>
        <taxon>Pseudomonadati</taxon>
        <taxon>Nitrospirota</taxon>
        <taxon>Nitrospiria</taxon>
        <taxon>Nitrospirales</taxon>
        <taxon>Nitrospiraceae</taxon>
        <taxon>Nitrospira</taxon>
    </lineage>
</organism>
<dbReference type="OrthoDB" id="9782434at2"/>
<dbReference type="Pfam" id="PF04366">
    <property type="entry name" value="Ysc84"/>
    <property type="match status" value="1"/>
</dbReference>
<dbReference type="Proteomes" id="UP000192042">
    <property type="component" value="Chromosome I"/>
</dbReference>
<protein>
    <recommendedName>
        <fullName evidence="2">Ysc84 actin-binding domain-containing protein</fullName>
    </recommendedName>
</protein>